<keyword evidence="3 6" id="KW-1133">Transmembrane helix</keyword>
<dbReference type="Pfam" id="PF04142">
    <property type="entry name" value="Nuc_sug_transp"/>
    <property type="match status" value="1"/>
</dbReference>
<accession>A0A0M0LR72</accession>
<feature type="transmembrane region" description="Helical" evidence="6">
    <location>
        <begin position="159"/>
        <end position="181"/>
    </location>
</feature>
<name>A0A0M0LR72_9EUKA</name>
<dbReference type="NCBIfam" id="TIGR00803">
    <property type="entry name" value="nst"/>
    <property type="match status" value="1"/>
</dbReference>
<dbReference type="OrthoDB" id="408493at2759"/>
<evidence type="ECO:0000256" key="2">
    <source>
        <dbReference type="ARBA" id="ARBA00022692"/>
    </source>
</evidence>
<feature type="transmembrane region" description="Helical" evidence="6">
    <location>
        <begin position="103"/>
        <end position="123"/>
    </location>
</feature>
<dbReference type="AlphaFoldDB" id="A0A0M0LR72"/>
<feature type="transmembrane region" description="Helical" evidence="6">
    <location>
        <begin position="207"/>
        <end position="230"/>
    </location>
</feature>
<dbReference type="InterPro" id="IPR037185">
    <property type="entry name" value="EmrE-like"/>
</dbReference>
<feature type="chain" id="PRO_5005603519" evidence="7">
    <location>
        <begin position="20"/>
        <end position="357"/>
    </location>
</feature>
<feature type="transmembrane region" description="Helical" evidence="6">
    <location>
        <begin position="295"/>
        <end position="312"/>
    </location>
</feature>
<reference evidence="9" key="1">
    <citation type="journal article" date="2015" name="PLoS Genet.">
        <title>Genome Sequence and Transcriptome Analyses of Chrysochromulina tobin: Metabolic Tools for Enhanced Algal Fitness in the Prominent Order Prymnesiales (Haptophyceae).</title>
        <authorList>
            <person name="Hovde B.T."/>
            <person name="Deodato C.R."/>
            <person name="Hunsperger H.M."/>
            <person name="Ryken S.A."/>
            <person name="Yost W."/>
            <person name="Jha R.K."/>
            <person name="Patterson J."/>
            <person name="Monnat R.J. Jr."/>
            <person name="Barlow S.B."/>
            <person name="Starkenburg S.R."/>
            <person name="Cattolico R.A."/>
        </authorList>
    </citation>
    <scope>NUCLEOTIDE SEQUENCE</scope>
    <source>
        <strain evidence="9">CCMP291</strain>
    </source>
</reference>
<comment type="subcellular location">
    <subcellularLocation>
        <location evidence="1">Membrane</location>
        <topology evidence="1">Multi-pass membrane protein</topology>
    </subcellularLocation>
</comment>
<dbReference type="Proteomes" id="UP000037460">
    <property type="component" value="Unassembled WGS sequence"/>
</dbReference>
<dbReference type="GO" id="GO:0000139">
    <property type="term" value="C:Golgi membrane"/>
    <property type="evidence" value="ECO:0007669"/>
    <property type="project" value="InterPro"/>
</dbReference>
<feature type="transmembrane region" description="Helical" evidence="6">
    <location>
        <begin position="129"/>
        <end position="147"/>
    </location>
</feature>
<evidence type="ECO:0000313" key="8">
    <source>
        <dbReference type="EMBL" id="KOO53402.1"/>
    </source>
</evidence>
<organism evidence="8 9">
    <name type="scientific">Chrysochromulina tobinii</name>
    <dbReference type="NCBI Taxonomy" id="1460289"/>
    <lineage>
        <taxon>Eukaryota</taxon>
        <taxon>Haptista</taxon>
        <taxon>Haptophyta</taxon>
        <taxon>Prymnesiophyceae</taxon>
        <taxon>Prymnesiales</taxon>
        <taxon>Chrysochromulinaceae</taxon>
        <taxon>Chrysochromulina</taxon>
    </lineage>
</organism>
<feature type="transmembrane region" description="Helical" evidence="6">
    <location>
        <begin position="269"/>
        <end position="288"/>
    </location>
</feature>
<keyword evidence="9" id="KW-1185">Reference proteome</keyword>
<sequence>MLEKKYLFLLLLIVQNTSKTLIMRAAVGGKANFLYSAAVLATEGLKATASAVWVLNTGGSPASIVHFLRSEWRTSVRVMVPAAFYNVQQVLEYVALSKLDAPVFAVIVQIKLLTTALFSWIMLGKQLRAVQLVALVLLMVGVILAQMKDGQTNHLDFDATTSVGVSATLTIAMFSGFAAVYTEKVLKHAPLVAHSTKDDSVLPYMQIQMALASLLIIGVFALVSDFLVIVEYGLWRGFDGRAIVAVISSALGGLIVSAVLKYADAVLKGYATATSVILTGILSALLFGTTLDLHFVLAVVNVTCSILLYGSLGGSPSPTAPARQGTSEVRATADERAPLQSTSPSQCSVSDKKLDPV</sequence>
<evidence type="ECO:0000256" key="6">
    <source>
        <dbReference type="SAM" id="Phobius"/>
    </source>
</evidence>
<comment type="caution">
    <text evidence="8">The sequence shown here is derived from an EMBL/GenBank/DDBJ whole genome shotgun (WGS) entry which is preliminary data.</text>
</comment>
<dbReference type="EMBL" id="JWZX01000242">
    <property type="protein sequence ID" value="KOO53402.1"/>
    <property type="molecule type" value="Genomic_DNA"/>
</dbReference>
<dbReference type="GO" id="GO:0015165">
    <property type="term" value="F:pyrimidine nucleotide-sugar transmembrane transporter activity"/>
    <property type="evidence" value="ECO:0007669"/>
    <property type="project" value="InterPro"/>
</dbReference>
<gene>
    <name evidence="8" type="ORF">Ctob_007592</name>
</gene>
<evidence type="ECO:0000256" key="5">
    <source>
        <dbReference type="SAM" id="MobiDB-lite"/>
    </source>
</evidence>
<evidence type="ECO:0000313" key="9">
    <source>
        <dbReference type="Proteomes" id="UP000037460"/>
    </source>
</evidence>
<protein>
    <submittedName>
        <fullName evidence="8">Udp-galactose transporter</fullName>
    </submittedName>
</protein>
<dbReference type="PIRSF" id="PIRSF005799">
    <property type="entry name" value="UDP-gal_transpt"/>
    <property type="match status" value="1"/>
</dbReference>
<feature type="signal peptide" evidence="7">
    <location>
        <begin position="1"/>
        <end position="19"/>
    </location>
</feature>
<keyword evidence="7" id="KW-0732">Signal</keyword>
<evidence type="ECO:0000256" key="7">
    <source>
        <dbReference type="SAM" id="SignalP"/>
    </source>
</evidence>
<feature type="transmembrane region" description="Helical" evidence="6">
    <location>
        <begin position="242"/>
        <end position="263"/>
    </location>
</feature>
<proteinExistence type="predicted"/>
<dbReference type="SUPFAM" id="SSF103481">
    <property type="entry name" value="Multidrug resistance efflux transporter EmrE"/>
    <property type="match status" value="1"/>
</dbReference>
<feature type="compositionally biased region" description="Polar residues" evidence="5">
    <location>
        <begin position="339"/>
        <end position="349"/>
    </location>
</feature>
<dbReference type="InterPro" id="IPR007271">
    <property type="entry name" value="Nuc_sug_transpt"/>
</dbReference>
<evidence type="ECO:0000256" key="4">
    <source>
        <dbReference type="ARBA" id="ARBA00023136"/>
    </source>
</evidence>
<keyword evidence="4 6" id="KW-0472">Membrane</keyword>
<dbReference type="PANTHER" id="PTHR10231">
    <property type="entry name" value="NUCLEOTIDE-SUGAR TRANSMEMBRANE TRANSPORTER"/>
    <property type="match status" value="1"/>
</dbReference>
<evidence type="ECO:0000256" key="1">
    <source>
        <dbReference type="ARBA" id="ARBA00004141"/>
    </source>
</evidence>
<feature type="region of interest" description="Disordered" evidence="5">
    <location>
        <begin position="315"/>
        <end position="357"/>
    </location>
</feature>
<keyword evidence="2 6" id="KW-0812">Transmembrane</keyword>
<evidence type="ECO:0000256" key="3">
    <source>
        <dbReference type="ARBA" id="ARBA00022989"/>
    </source>
</evidence>